<reference evidence="7" key="2">
    <citation type="submission" date="2020-09" db="EMBL/GenBank/DDBJ databases">
        <authorList>
            <person name="Sun Q."/>
            <person name="Zhou Y."/>
        </authorList>
    </citation>
    <scope>NUCLEOTIDE SEQUENCE</scope>
    <source>
        <strain evidence="7">CGMCC 1.15760</strain>
    </source>
</reference>
<sequence length="128" mass="14046">MDLIRIIRTIFQIVILYVFYLVGTWIVTVTGLPLPGSIIGLLLLSIGLFTKIINVKLIEAGASFLIGVLTIFFIPATVGIVKYPELLSSNGAKLILAVLCSSVLTIYITGVFTKYVEKKSLVKKEEEL</sequence>
<evidence type="ECO:0000256" key="4">
    <source>
        <dbReference type="ARBA" id="ARBA00022989"/>
    </source>
</evidence>
<dbReference type="GO" id="GO:0005886">
    <property type="term" value="C:plasma membrane"/>
    <property type="evidence" value="ECO:0007669"/>
    <property type="project" value="UniProtKB-SubCell"/>
</dbReference>
<feature type="transmembrane region" description="Helical" evidence="6">
    <location>
        <begin position="7"/>
        <end position="26"/>
    </location>
</feature>
<dbReference type="RefSeq" id="WP_268236355.1">
    <property type="nucleotide sequence ID" value="NZ_BMJT01000004.1"/>
</dbReference>
<accession>A0A917G3A7</accession>
<evidence type="ECO:0000256" key="2">
    <source>
        <dbReference type="ARBA" id="ARBA00022475"/>
    </source>
</evidence>
<keyword evidence="4 6" id="KW-1133">Transmembrane helix</keyword>
<keyword evidence="5 6" id="KW-0472">Membrane</keyword>
<keyword evidence="2" id="KW-1003">Cell membrane</keyword>
<feature type="transmembrane region" description="Helical" evidence="6">
    <location>
        <begin position="95"/>
        <end position="116"/>
    </location>
</feature>
<protein>
    <submittedName>
        <fullName evidence="7">Holin-like protein CidA 2</fullName>
    </submittedName>
</protein>
<evidence type="ECO:0000256" key="3">
    <source>
        <dbReference type="ARBA" id="ARBA00022692"/>
    </source>
</evidence>
<dbReference type="PANTHER" id="PTHR33931">
    <property type="entry name" value="HOLIN-LIKE PROTEIN CIDA-RELATED"/>
    <property type="match status" value="1"/>
</dbReference>
<evidence type="ECO:0000256" key="5">
    <source>
        <dbReference type="ARBA" id="ARBA00023136"/>
    </source>
</evidence>
<dbReference type="Proteomes" id="UP000616608">
    <property type="component" value="Unassembled WGS sequence"/>
</dbReference>
<organism evidence="7 8">
    <name type="scientific">Lysinibacillus alkalisoli</name>
    <dbReference type="NCBI Taxonomy" id="1911548"/>
    <lineage>
        <taxon>Bacteria</taxon>
        <taxon>Bacillati</taxon>
        <taxon>Bacillota</taxon>
        <taxon>Bacilli</taxon>
        <taxon>Bacillales</taxon>
        <taxon>Bacillaceae</taxon>
        <taxon>Lysinibacillus</taxon>
    </lineage>
</organism>
<reference evidence="7" key="1">
    <citation type="journal article" date="2014" name="Int. J. Syst. Evol. Microbiol.">
        <title>Complete genome sequence of Corynebacterium casei LMG S-19264T (=DSM 44701T), isolated from a smear-ripened cheese.</title>
        <authorList>
            <consortium name="US DOE Joint Genome Institute (JGI-PGF)"/>
            <person name="Walter F."/>
            <person name="Albersmeier A."/>
            <person name="Kalinowski J."/>
            <person name="Ruckert C."/>
        </authorList>
    </citation>
    <scope>NUCLEOTIDE SEQUENCE</scope>
    <source>
        <strain evidence="7">CGMCC 1.15760</strain>
    </source>
</reference>
<feature type="transmembrane region" description="Helical" evidence="6">
    <location>
        <begin position="62"/>
        <end position="83"/>
    </location>
</feature>
<dbReference type="NCBIfam" id="NF002460">
    <property type="entry name" value="PRK01658.1"/>
    <property type="match status" value="1"/>
</dbReference>
<dbReference type="EMBL" id="BMJT01000004">
    <property type="protein sequence ID" value="GGG20658.1"/>
    <property type="molecule type" value="Genomic_DNA"/>
</dbReference>
<dbReference type="AlphaFoldDB" id="A0A917G3A7"/>
<proteinExistence type="predicted"/>
<dbReference type="PANTHER" id="PTHR33931:SF6">
    <property type="entry name" value="INTEGRAL MEMBRANE PROTEIN YXZK-RELATED"/>
    <property type="match status" value="1"/>
</dbReference>
<evidence type="ECO:0000256" key="6">
    <source>
        <dbReference type="SAM" id="Phobius"/>
    </source>
</evidence>
<keyword evidence="3 6" id="KW-0812">Transmembrane</keyword>
<comment type="caution">
    <text evidence="7">The sequence shown here is derived from an EMBL/GenBank/DDBJ whole genome shotgun (WGS) entry which is preliminary data.</text>
</comment>
<feature type="transmembrane region" description="Helical" evidence="6">
    <location>
        <begin position="32"/>
        <end position="50"/>
    </location>
</feature>
<evidence type="ECO:0000313" key="7">
    <source>
        <dbReference type="EMBL" id="GGG20658.1"/>
    </source>
</evidence>
<keyword evidence="8" id="KW-1185">Reference proteome</keyword>
<comment type="subcellular location">
    <subcellularLocation>
        <location evidence="1">Cell membrane</location>
        <topology evidence="1">Multi-pass membrane protein</topology>
    </subcellularLocation>
</comment>
<name>A0A917G3A7_9BACI</name>
<gene>
    <name evidence="7" type="primary">cidA2</name>
    <name evidence="7" type="ORF">GCM10007425_13840</name>
</gene>
<dbReference type="InterPro" id="IPR005538">
    <property type="entry name" value="LrgA/CidA"/>
</dbReference>
<evidence type="ECO:0000256" key="1">
    <source>
        <dbReference type="ARBA" id="ARBA00004651"/>
    </source>
</evidence>
<dbReference type="Pfam" id="PF03788">
    <property type="entry name" value="LrgA"/>
    <property type="match status" value="1"/>
</dbReference>
<evidence type="ECO:0000313" key="8">
    <source>
        <dbReference type="Proteomes" id="UP000616608"/>
    </source>
</evidence>